<organism evidence="1 2">
    <name type="scientific">Eretmocerus hayati</name>
    <dbReference type="NCBI Taxonomy" id="131215"/>
    <lineage>
        <taxon>Eukaryota</taxon>
        <taxon>Metazoa</taxon>
        <taxon>Ecdysozoa</taxon>
        <taxon>Arthropoda</taxon>
        <taxon>Hexapoda</taxon>
        <taxon>Insecta</taxon>
        <taxon>Pterygota</taxon>
        <taxon>Neoptera</taxon>
        <taxon>Endopterygota</taxon>
        <taxon>Hymenoptera</taxon>
        <taxon>Apocrita</taxon>
        <taxon>Proctotrupomorpha</taxon>
        <taxon>Chalcidoidea</taxon>
        <taxon>Aphelinidae</taxon>
        <taxon>Aphelininae</taxon>
        <taxon>Eretmocerus</taxon>
    </lineage>
</organism>
<dbReference type="EMBL" id="CM056742">
    <property type="protein sequence ID" value="KAJ8679108.1"/>
    <property type="molecule type" value="Genomic_DNA"/>
</dbReference>
<sequence length="157" mass="17845">MRRSHGLNFWHQLFGISLRAAKQRLLAEQVLLVATLSTASSSLYAAARKYTMSTTKYHRHMLVVHGTILKYYGWFNVKDLVYLQYGGIREFQTDLGRPQRLSFTGDDLGAIEPLLAALCLSAYVENGLTDRGNLVHWSKDSTWNAKEETVVSAFQKF</sequence>
<reference evidence="1" key="1">
    <citation type="submission" date="2023-04" db="EMBL/GenBank/DDBJ databases">
        <title>A chromosome-level genome assembly of the parasitoid wasp Eretmocerus hayati.</title>
        <authorList>
            <person name="Zhong Y."/>
            <person name="Liu S."/>
            <person name="Liu Y."/>
        </authorList>
    </citation>
    <scope>NUCLEOTIDE SEQUENCE</scope>
    <source>
        <strain evidence="1">ZJU_SS_LIU_2023</strain>
    </source>
</reference>
<dbReference type="Proteomes" id="UP001239111">
    <property type="component" value="Chromosome 2"/>
</dbReference>
<name>A0ACC2P7N2_9HYME</name>
<proteinExistence type="predicted"/>
<accession>A0ACC2P7N2</accession>
<protein>
    <submittedName>
        <fullName evidence="1">Uncharacterized protein</fullName>
    </submittedName>
</protein>
<evidence type="ECO:0000313" key="2">
    <source>
        <dbReference type="Proteomes" id="UP001239111"/>
    </source>
</evidence>
<evidence type="ECO:0000313" key="1">
    <source>
        <dbReference type="EMBL" id="KAJ8679108.1"/>
    </source>
</evidence>
<comment type="caution">
    <text evidence="1">The sequence shown here is derived from an EMBL/GenBank/DDBJ whole genome shotgun (WGS) entry which is preliminary data.</text>
</comment>
<keyword evidence="2" id="KW-1185">Reference proteome</keyword>
<gene>
    <name evidence="1" type="ORF">QAD02_014895</name>
</gene>